<evidence type="ECO:0000256" key="1">
    <source>
        <dbReference type="ARBA" id="ARBA00022723"/>
    </source>
</evidence>
<dbReference type="InterPro" id="IPR039537">
    <property type="entry name" value="Retrotran_Ty1/copia-like"/>
</dbReference>
<reference evidence="5" key="1">
    <citation type="journal article" date="2022" name="Int. J. Mol. Sci.">
        <title>Draft Genome of Tanacetum Coccineum: Genomic Comparison of Closely Related Tanacetum-Family Plants.</title>
        <authorList>
            <person name="Yamashiro T."/>
            <person name="Shiraishi A."/>
            <person name="Nakayama K."/>
            <person name="Satake H."/>
        </authorList>
    </citation>
    <scope>NUCLEOTIDE SEQUENCE</scope>
</reference>
<dbReference type="Pfam" id="PF07727">
    <property type="entry name" value="RVT_2"/>
    <property type="match status" value="1"/>
</dbReference>
<dbReference type="Pfam" id="PF13976">
    <property type="entry name" value="gag_pre-integrs"/>
    <property type="match status" value="1"/>
</dbReference>
<dbReference type="EMBL" id="BQNB010009697">
    <property type="protein sequence ID" value="GJS67139.1"/>
    <property type="molecule type" value="Genomic_DNA"/>
</dbReference>
<protein>
    <submittedName>
        <fullName evidence="5">Retrotransposon protein, putative, ty1-copia subclass</fullName>
    </submittedName>
</protein>
<name>A0ABQ4XPC1_9ASTR</name>
<evidence type="ECO:0000313" key="5">
    <source>
        <dbReference type="EMBL" id="GJS67139.1"/>
    </source>
</evidence>
<sequence length="664" mass="76130">MTGYAILSELENPTVTAGGLGDPRYIWGPPDLSGSRPLNDAQNEVACLMLSSMSPELQRTLENYKAYDKIQELKTMFEEQAKHELFEIVKAFHACKQEDGQSVSSYLLKMKSYLDTLERLGYAMPKERVSLILNSLNKDYDQFVQNYNICSMGKMLARLHAMLKLHEKGIPKKAETPVVLAIREGKIQKDMKKSQGAKGEAKGKNKLAYAPKPRSHRHLREIIWHSTLSATTARRLVTGGGVFCPTMLNNVFYFNAIPRDGLYEIDMHTRYPNVSYNYNVSNKRAKHGLYSYYLWHYRLGHIKKKHMDMLQCDRLLQLTHDESHEKCKSCISRKMACKTFPHQVERAKDLLGLIHTDVCGPFRTVSREGANYFITFTDDLAVMNEVENQLGKKLKAIRSDQGGEYLSHEFAIHMKSFMIQEASGSHGLLEMSGSDKGLEIIQEEDTQPLENTSKEHNEVAPIEVESQNVRVLIRRSARIPQAPDRYGYYVDVEEYVLGDLDEPPNYKAASADPKFDKWLEAINTEMQSIKDNQVWILVELPPNGRIVRNIRAIRILLAITTFYNYEIWQMDVKTTFLNGHLSEDVYMVQTEGFVDSKHPNKVCKLQCSIYGLKQASRSWNKRFDEKIKKIGFAQNPDEPCVYLKASRSNFAFLVLYVDDILLMV</sequence>
<dbReference type="PANTHER" id="PTHR42648">
    <property type="entry name" value="TRANSPOSASE, PUTATIVE-RELATED"/>
    <property type="match status" value="1"/>
</dbReference>
<dbReference type="Proteomes" id="UP001151760">
    <property type="component" value="Unassembled WGS sequence"/>
</dbReference>
<dbReference type="Pfam" id="PF14223">
    <property type="entry name" value="Retrotran_gag_2"/>
    <property type="match status" value="1"/>
</dbReference>
<dbReference type="SUPFAM" id="SSF53098">
    <property type="entry name" value="Ribonuclease H-like"/>
    <property type="match status" value="1"/>
</dbReference>
<evidence type="ECO:0000313" key="6">
    <source>
        <dbReference type="Proteomes" id="UP001151760"/>
    </source>
</evidence>
<evidence type="ECO:0000259" key="4">
    <source>
        <dbReference type="Pfam" id="PF13976"/>
    </source>
</evidence>
<evidence type="ECO:0000259" key="3">
    <source>
        <dbReference type="Pfam" id="PF07727"/>
    </source>
</evidence>
<keyword evidence="1" id="KW-0479">Metal-binding</keyword>
<organism evidence="5 6">
    <name type="scientific">Tanacetum coccineum</name>
    <dbReference type="NCBI Taxonomy" id="301880"/>
    <lineage>
        <taxon>Eukaryota</taxon>
        <taxon>Viridiplantae</taxon>
        <taxon>Streptophyta</taxon>
        <taxon>Embryophyta</taxon>
        <taxon>Tracheophyta</taxon>
        <taxon>Spermatophyta</taxon>
        <taxon>Magnoliopsida</taxon>
        <taxon>eudicotyledons</taxon>
        <taxon>Gunneridae</taxon>
        <taxon>Pentapetalae</taxon>
        <taxon>asterids</taxon>
        <taxon>campanulids</taxon>
        <taxon>Asterales</taxon>
        <taxon>Asteraceae</taxon>
        <taxon>Asteroideae</taxon>
        <taxon>Anthemideae</taxon>
        <taxon>Anthemidinae</taxon>
        <taxon>Tanacetum</taxon>
    </lineage>
</organism>
<dbReference type="InterPro" id="IPR025724">
    <property type="entry name" value="GAG-pre-integrase_dom"/>
</dbReference>
<feature type="domain" description="Reverse transcriptase Ty1/copia-type" evidence="3">
    <location>
        <begin position="549"/>
        <end position="662"/>
    </location>
</feature>
<feature type="domain" description="GAG-pre-integrase" evidence="4">
    <location>
        <begin position="262"/>
        <end position="335"/>
    </location>
</feature>
<evidence type="ECO:0000256" key="2">
    <source>
        <dbReference type="ARBA" id="ARBA00022801"/>
    </source>
</evidence>
<keyword evidence="6" id="KW-1185">Reference proteome</keyword>
<gene>
    <name evidence="5" type="ORF">Tco_0681703</name>
</gene>
<accession>A0ABQ4XPC1</accession>
<comment type="caution">
    <text evidence="5">The sequence shown here is derived from an EMBL/GenBank/DDBJ whole genome shotgun (WGS) entry which is preliminary data.</text>
</comment>
<reference evidence="5" key="2">
    <citation type="submission" date="2022-01" db="EMBL/GenBank/DDBJ databases">
        <authorList>
            <person name="Yamashiro T."/>
            <person name="Shiraishi A."/>
            <person name="Satake H."/>
            <person name="Nakayama K."/>
        </authorList>
    </citation>
    <scope>NUCLEOTIDE SEQUENCE</scope>
</reference>
<dbReference type="InterPro" id="IPR012337">
    <property type="entry name" value="RNaseH-like_sf"/>
</dbReference>
<keyword evidence="2" id="KW-0378">Hydrolase</keyword>
<dbReference type="PANTHER" id="PTHR42648:SF27">
    <property type="entry name" value="RNA-DIRECTED DNA POLYMERASE"/>
    <property type="match status" value="1"/>
</dbReference>
<dbReference type="InterPro" id="IPR013103">
    <property type="entry name" value="RVT_2"/>
</dbReference>
<proteinExistence type="predicted"/>